<comment type="caution">
    <text evidence="1">The sequence shown here is derived from an EMBL/GenBank/DDBJ whole genome shotgun (WGS) entry which is preliminary data.</text>
</comment>
<keyword evidence="2" id="KW-1185">Reference proteome</keyword>
<dbReference type="EMBL" id="AGNL01009376">
    <property type="protein sequence ID" value="EJK69918.1"/>
    <property type="molecule type" value="Genomic_DNA"/>
</dbReference>
<proteinExistence type="predicted"/>
<feature type="non-terminal residue" evidence="1">
    <location>
        <position position="1"/>
    </location>
</feature>
<dbReference type="AlphaFoldDB" id="K0SU39"/>
<reference evidence="1 2" key="1">
    <citation type="journal article" date="2012" name="Genome Biol.">
        <title>Genome and low-iron response of an oceanic diatom adapted to chronic iron limitation.</title>
        <authorList>
            <person name="Lommer M."/>
            <person name="Specht M."/>
            <person name="Roy A.S."/>
            <person name="Kraemer L."/>
            <person name="Andreson R."/>
            <person name="Gutowska M.A."/>
            <person name="Wolf J."/>
            <person name="Bergner S.V."/>
            <person name="Schilhabel M.B."/>
            <person name="Klostermeier U.C."/>
            <person name="Beiko R.G."/>
            <person name="Rosenstiel P."/>
            <person name="Hippler M."/>
            <person name="Laroche J."/>
        </authorList>
    </citation>
    <scope>NUCLEOTIDE SEQUENCE [LARGE SCALE GENOMIC DNA]</scope>
    <source>
        <strain evidence="1 2">CCMP1005</strain>
    </source>
</reference>
<dbReference type="Proteomes" id="UP000266841">
    <property type="component" value="Unassembled WGS sequence"/>
</dbReference>
<accession>K0SU39</accession>
<evidence type="ECO:0000313" key="1">
    <source>
        <dbReference type="EMBL" id="EJK69918.1"/>
    </source>
</evidence>
<name>K0SU39_THAOC</name>
<protein>
    <submittedName>
        <fullName evidence="1">Uncharacterized protein</fullName>
    </submittedName>
</protein>
<sequence length="60" mass="6656">RADVARADGIVERMELEEEVVLKGNYVTNATRDVSEPRLKSALTLNLKLLVTDDELSRAA</sequence>
<gene>
    <name evidence="1" type="ORF">THAOC_08784</name>
</gene>
<organism evidence="1 2">
    <name type="scientific">Thalassiosira oceanica</name>
    <name type="common">Marine diatom</name>
    <dbReference type="NCBI Taxonomy" id="159749"/>
    <lineage>
        <taxon>Eukaryota</taxon>
        <taxon>Sar</taxon>
        <taxon>Stramenopiles</taxon>
        <taxon>Ochrophyta</taxon>
        <taxon>Bacillariophyta</taxon>
        <taxon>Coscinodiscophyceae</taxon>
        <taxon>Thalassiosirophycidae</taxon>
        <taxon>Thalassiosirales</taxon>
        <taxon>Thalassiosiraceae</taxon>
        <taxon>Thalassiosira</taxon>
    </lineage>
</organism>
<evidence type="ECO:0000313" key="2">
    <source>
        <dbReference type="Proteomes" id="UP000266841"/>
    </source>
</evidence>